<dbReference type="InterPro" id="IPR015915">
    <property type="entry name" value="Kelch-typ_b-propeller"/>
</dbReference>
<evidence type="ECO:0008006" key="6">
    <source>
        <dbReference type="Google" id="ProtNLM"/>
    </source>
</evidence>
<evidence type="ECO:0000256" key="1">
    <source>
        <dbReference type="ARBA" id="ARBA00022441"/>
    </source>
</evidence>
<dbReference type="PANTHER" id="PTHR46093">
    <property type="entry name" value="ACYL-COA-BINDING DOMAIN-CONTAINING PROTEIN 5"/>
    <property type="match status" value="1"/>
</dbReference>
<dbReference type="GeneTree" id="ENSGT00940000164710"/>
<dbReference type="SUPFAM" id="SSF117281">
    <property type="entry name" value="Kelch motif"/>
    <property type="match status" value="1"/>
</dbReference>
<dbReference type="Gene3D" id="2.120.10.80">
    <property type="entry name" value="Kelch-type beta propeller"/>
    <property type="match status" value="2"/>
</dbReference>
<evidence type="ECO:0000256" key="2">
    <source>
        <dbReference type="ARBA" id="ARBA00022737"/>
    </source>
</evidence>
<dbReference type="Proteomes" id="UP000694580">
    <property type="component" value="Chromosome 1"/>
</dbReference>
<feature type="region of interest" description="Disordered" evidence="3">
    <location>
        <begin position="297"/>
        <end position="316"/>
    </location>
</feature>
<evidence type="ECO:0000313" key="5">
    <source>
        <dbReference type="Proteomes" id="UP000694580"/>
    </source>
</evidence>
<keyword evidence="5" id="KW-1185">Reference proteome</keyword>
<keyword evidence="1" id="KW-0880">Kelch repeat</keyword>
<reference evidence="4 5" key="1">
    <citation type="submission" date="2020-06" db="EMBL/GenBank/DDBJ databases">
        <authorList>
            <consortium name="Wellcome Sanger Institute Data Sharing"/>
        </authorList>
    </citation>
    <scope>NUCLEOTIDE SEQUENCE [LARGE SCALE GENOMIC DNA]</scope>
</reference>
<accession>A0AAY4B209</accession>
<evidence type="ECO:0000256" key="3">
    <source>
        <dbReference type="SAM" id="MobiDB-lite"/>
    </source>
</evidence>
<protein>
    <recommendedName>
        <fullName evidence="6">Rab9 effector protein with kelch motifs</fullName>
    </recommendedName>
</protein>
<organism evidence="4 5">
    <name type="scientific">Denticeps clupeoides</name>
    <name type="common">denticle herring</name>
    <dbReference type="NCBI Taxonomy" id="299321"/>
    <lineage>
        <taxon>Eukaryota</taxon>
        <taxon>Metazoa</taxon>
        <taxon>Chordata</taxon>
        <taxon>Craniata</taxon>
        <taxon>Vertebrata</taxon>
        <taxon>Euteleostomi</taxon>
        <taxon>Actinopterygii</taxon>
        <taxon>Neopterygii</taxon>
        <taxon>Teleostei</taxon>
        <taxon>Clupei</taxon>
        <taxon>Clupeiformes</taxon>
        <taxon>Denticipitoidei</taxon>
        <taxon>Denticipitidae</taxon>
        <taxon>Denticeps</taxon>
    </lineage>
</organism>
<dbReference type="Pfam" id="PF13415">
    <property type="entry name" value="Beta-prop_FBX42"/>
    <property type="match status" value="1"/>
</dbReference>
<dbReference type="AlphaFoldDB" id="A0AAY4B209"/>
<keyword evidence="2" id="KW-0677">Repeat</keyword>
<name>A0AAY4B209_9TELE</name>
<proteinExistence type="predicted"/>
<dbReference type="PANTHER" id="PTHR46093:SF19">
    <property type="entry name" value="RAB9 EFFECTOR PROTEIN WITH KELCH MOTIFS-LIKE"/>
    <property type="match status" value="1"/>
</dbReference>
<reference evidence="4" key="3">
    <citation type="submission" date="2025-09" db="UniProtKB">
        <authorList>
            <consortium name="Ensembl"/>
        </authorList>
    </citation>
    <scope>IDENTIFICATION</scope>
</reference>
<dbReference type="Ensembl" id="ENSDCDT00010015854.1">
    <property type="protein sequence ID" value="ENSDCDP00010015028.1"/>
    <property type="gene ID" value="ENSDCDG00010006871.1"/>
</dbReference>
<sequence length="354" mass="39335">LNQFYMVVHLYRNLIPDRPSERWSHNMCLTDPQTAIVIGGEGAEQTQSVDSLWKLEIDNDFWFPMNSSTSGPVLPSSRGHSATFDPESKLIYVYGGMRDGQCYSDVHVLDTKTWEWNVFTAKGNIPTLAYHSAVIYRKELYVFGGVLPSRNAGKTTCSNALYIFNPEFGLWYQPIVEGDRPLPRFGHSTILVSNQLVIFGGRKTAAFLNDMHILDLGFMEYSSVKYDNMPPLPRGFHAALPISDNKILISGGCSALGALQDAWLFNLNTSSWSSVSSPLLCSKPRAGHSLISLVHPVHPGTRQSNHEHQHHHTQPATKHTILVFGGSDGAENFYNDTATCTVEIPAAENTVVQR</sequence>
<reference evidence="4" key="2">
    <citation type="submission" date="2025-08" db="UniProtKB">
        <authorList>
            <consortium name="Ensembl"/>
        </authorList>
    </citation>
    <scope>IDENTIFICATION</scope>
</reference>
<evidence type="ECO:0000313" key="4">
    <source>
        <dbReference type="Ensembl" id="ENSDCDP00010015028.1"/>
    </source>
</evidence>